<dbReference type="PANTHER" id="PTHR45586:SF1">
    <property type="entry name" value="LIPOPOLYSACCHARIDE ASSEMBLY PROTEIN B"/>
    <property type="match status" value="1"/>
</dbReference>
<dbReference type="InterPro" id="IPR011990">
    <property type="entry name" value="TPR-like_helical_dom_sf"/>
</dbReference>
<dbReference type="AlphaFoldDB" id="A0A1V1P3R1"/>
<protein>
    <submittedName>
        <fullName evidence="4">Uncharacterized protein</fullName>
    </submittedName>
</protein>
<feature type="repeat" description="TPR" evidence="3">
    <location>
        <begin position="300"/>
        <end position="333"/>
    </location>
</feature>
<evidence type="ECO:0000256" key="3">
    <source>
        <dbReference type="PROSITE-ProRule" id="PRU00339"/>
    </source>
</evidence>
<dbReference type="SUPFAM" id="SSF48452">
    <property type="entry name" value="TPR-like"/>
    <property type="match status" value="2"/>
</dbReference>
<accession>A0A1V1P3R1</accession>
<sequence>MYGLIFSTSALQKYNLSKQYLEKLIQRDPDVADTSFIWQLIISNNWQDIPMKFANQYYLKGNFRRASQLSQMVLKKNPLHCQAQHVDIWCDLYQSHAMLALSQFNQFVANDSCNSVNGTIGQGVSLLYLGYFADAKSVLNTITTQSPHYLRSQVALGAIAYLEGDFQNAIDVYESRRSELLDIKDQFWPFLNLNSLGWSYIYQREYKNAETVFNQLDDIHNHLSGLHLFGLAWAKYKQGKIDDAVERLLDYPVDSDNHFKESMLLANAFYLKSDFDEAIAIYKEYMSDLPSKELFFSWGSYALQNLGWCYIHTHQYQKALQTFFKLKTYHPAPIYFVIYDNLGWAYYYLGMIDEAEKAFKYSLKIAPTNQLARDGMKKISYYRNRRT</sequence>
<dbReference type="InterPro" id="IPR051012">
    <property type="entry name" value="CellSynth/LPSAsmb/PSIAsmb"/>
</dbReference>
<dbReference type="Gene3D" id="1.25.40.10">
    <property type="entry name" value="Tetratricopeptide repeat domain"/>
    <property type="match status" value="2"/>
</dbReference>
<name>A0A1V1P3R1_9BACT</name>
<dbReference type="Pfam" id="PF13432">
    <property type="entry name" value="TPR_16"/>
    <property type="match status" value="2"/>
</dbReference>
<dbReference type="Proteomes" id="UP000189670">
    <property type="component" value="Unassembled WGS sequence"/>
</dbReference>
<organism evidence="4 5">
    <name type="scientific">Candidatus Magnetoglobus multicellularis str. Araruama</name>
    <dbReference type="NCBI Taxonomy" id="890399"/>
    <lineage>
        <taxon>Bacteria</taxon>
        <taxon>Pseudomonadati</taxon>
        <taxon>Thermodesulfobacteriota</taxon>
        <taxon>Desulfobacteria</taxon>
        <taxon>Desulfobacterales</taxon>
        <taxon>Desulfobacteraceae</taxon>
        <taxon>Candidatus Magnetoglobus</taxon>
    </lineage>
</organism>
<dbReference type="EMBL" id="ATBP01000637">
    <property type="protein sequence ID" value="ETR69460.1"/>
    <property type="molecule type" value="Genomic_DNA"/>
</dbReference>
<dbReference type="InterPro" id="IPR013105">
    <property type="entry name" value="TPR_2"/>
</dbReference>
<keyword evidence="2 3" id="KW-0802">TPR repeat</keyword>
<dbReference type="Pfam" id="PF07719">
    <property type="entry name" value="TPR_2"/>
    <property type="match status" value="1"/>
</dbReference>
<proteinExistence type="predicted"/>
<dbReference type="InterPro" id="IPR019734">
    <property type="entry name" value="TPR_rpt"/>
</dbReference>
<comment type="caution">
    <text evidence="4">The sequence shown here is derived from an EMBL/GenBank/DDBJ whole genome shotgun (WGS) entry which is preliminary data.</text>
</comment>
<keyword evidence="1" id="KW-0677">Repeat</keyword>
<evidence type="ECO:0000313" key="4">
    <source>
        <dbReference type="EMBL" id="ETR69460.1"/>
    </source>
</evidence>
<reference evidence="5" key="1">
    <citation type="submission" date="2012-11" db="EMBL/GenBank/DDBJ databases">
        <authorList>
            <person name="Lucero-Rivera Y.E."/>
            <person name="Tovar-Ramirez D."/>
        </authorList>
    </citation>
    <scope>NUCLEOTIDE SEQUENCE [LARGE SCALE GENOMIC DNA]</scope>
    <source>
        <strain evidence="5">Araruama</strain>
    </source>
</reference>
<evidence type="ECO:0000256" key="2">
    <source>
        <dbReference type="ARBA" id="ARBA00022803"/>
    </source>
</evidence>
<feature type="repeat" description="TPR" evidence="3">
    <location>
        <begin position="336"/>
        <end position="369"/>
    </location>
</feature>
<evidence type="ECO:0000313" key="5">
    <source>
        <dbReference type="Proteomes" id="UP000189670"/>
    </source>
</evidence>
<dbReference type="PANTHER" id="PTHR45586">
    <property type="entry name" value="TPR REPEAT-CONTAINING PROTEIN PA4667"/>
    <property type="match status" value="1"/>
</dbReference>
<gene>
    <name evidence="4" type="ORF">OMM_03920</name>
</gene>
<dbReference type="PROSITE" id="PS50005">
    <property type="entry name" value="TPR"/>
    <property type="match status" value="2"/>
</dbReference>
<evidence type="ECO:0000256" key="1">
    <source>
        <dbReference type="ARBA" id="ARBA00022737"/>
    </source>
</evidence>
<dbReference type="SMART" id="SM00028">
    <property type="entry name" value="TPR"/>
    <property type="match status" value="3"/>
</dbReference>